<gene>
    <name evidence="6" type="ORF">CFN78_16200</name>
</gene>
<dbReference type="GO" id="GO:0006631">
    <property type="term" value="P:fatty acid metabolic process"/>
    <property type="evidence" value="ECO:0007669"/>
    <property type="project" value="TreeGrafter"/>
</dbReference>
<dbReference type="EMBL" id="NKYE01000009">
    <property type="protein sequence ID" value="OZM72086.1"/>
    <property type="molecule type" value="Genomic_DNA"/>
</dbReference>
<feature type="region of interest" description="Disordered" evidence="3">
    <location>
        <begin position="1"/>
        <end position="25"/>
    </location>
</feature>
<evidence type="ECO:0000256" key="3">
    <source>
        <dbReference type="SAM" id="MobiDB-lite"/>
    </source>
</evidence>
<dbReference type="SUPFAM" id="SSF56801">
    <property type="entry name" value="Acetyl-CoA synthetase-like"/>
    <property type="match status" value="1"/>
</dbReference>
<evidence type="ECO:0000256" key="2">
    <source>
        <dbReference type="ARBA" id="ARBA00022598"/>
    </source>
</evidence>
<proteinExistence type="inferred from homology"/>
<reference evidence="6 7" key="1">
    <citation type="submission" date="2017-07" db="EMBL/GenBank/DDBJ databases">
        <title>Amycolatopsis antarcticus sp. nov., isolated from the surface of an Antarcticus brown macroalga.</title>
        <authorList>
            <person name="Wang J."/>
            <person name="Leiva S."/>
            <person name="Huang J."/>
            <person name="Huang Y."/>
        </authorList>
    </citation>
    <scope>NUCLEOTIDE SEQUENCE [LARGE SCALE GENOMIC DNA]</scope>
    <source>
        <strain evidence="6 7">AU-G6</strain>
    </source>
</reference>
<comment type="similarity">
    <text evidence="1">Belongs to the ATP-dependent AMP-binding enzyme family.</text>
</comment>
<dbReference type="Pfam" id="PF13193">
    <property type="entry name" value="AMP-binding_C"/>
    <property type="match status" value="1"/>
</dbReference>
<dbReference type="InterPro" id="IPR042099">
    <property type="entry name" value="ANL_N_sf"/>
</dbReference>
<feature type="domain" description="AMP-binding enzyme C-terminal" evidence="5">
    <location>
        <begin position="503"/>
        <end position="578"/>
    </location>
</feature>
<comment type="caution">
    <text evidence="6">The sequence shown here is derived from an EMBL/GenBank/DDBJ whole genome shotgun (WGS) entry which is preliminary data.</text>
</comment>
<evidence type="ECO:0000259" key="5">
    <source>
        <dbReference type="Pfam" id="PF13193"/>
    </source>
</evidence>
<dbReference type="PANTHER" id="PTHR43201">
    <property type="entry name" value="ACYL-COA SYNTHETASE"/>
    <property type="match status" value="1"/>
</dbReference>
<dbReference type="AlphaFoldDB" id="A0A263D3Q7"/>
<dbReference type="PROSITE" id="PS00455">
    <property type="entry name" value="AMP_BINDING"/>
    <property type="match status" value="1"/>
</dbReference>
<dbReference type="InterPro" id="IPR045851">
    <property type="entry name" value="AMP-bd_C_sf"/>
</dbReference>
<dbReference type="Gene3D" id="3.30.300.30">
    <property type="match status" value="1"/>
</dbReference>
<evidence type="ECO:0000259" key="4">
    <source>
        <dbReference type="Pfam" id="PF00501"/>
    </source>
</evidence>
<dbReference type="InterPro" id="IPR000873">
    <property type="entry name" value="AMP-dep_synth/lig_dom"/>
</dbReference>
<evidence type="ECO:0000313" key="6">
    <source>
        <dbReference type="EMBL" id="OZM72086.1"/>
    </source>
</evidence>
<protein>
    <recommendedName>
        <fullName evidence="8">AMP-binding protein</fullName>
    </recommendedName>
</protein>
<feature type="compositionally biased region" description="Low complexity" evidence="3">
    <location>
        <begin position="1"/>
        <end position="17"/>
    </location>
</feature>
<evidence type="ECO:0000313" key="7">
    <source>
        <dbReference type="Proteomes" id="UP000242444"/>
    </source>
</evidence>
<sequence>MGSRRTAAGPRGEPGPRARTRRPRIARLRRRDLRPRATGRRDVPVTRADGTANTVAPETWVDLFLDRTGTRPEAVYSADGERVLTYGALREQVDLLATALLGRGVRPGQVVAVWMTNSLDFLVAQWAVYRAGCALLPLYSYYREVELAHALAESRAPVLLTSRDFAGKTDPLRILRALLPELDAGGAPFAACPDLRAVVTVEDTGLPGATPMTELVAGVEPELTGLERIRGRLASTDLMNVMYTSGTTGVPKAGLSMHSNNLATVRHWSELARLGPGDVILAHVPMFTNFGCLYTNALALFNGCRLEVTRTFDAGRGLAAIGDRRVTYVPGSPEMFRMLLSHKDFPRTDTSSVRTAHVAGSAVDPALMRRIVDELAPNAMQAYGMSECGGLSTVTSDRDPLERRIDSVGRALPSALVRVVDPETGRDQPTGTVGEIWFGDAEPGSCVGKGYLAAPEATAAAITPAGWFRSGDLGRLDEDGYLYFTGRRKNMITVGGFNVYPAEVERHVLACPGVRACFVVGVPDQRLGSVPVAFVVGAPDLTEDTVIAFMRERVSSQKQPRRVWPVTEDELPTTPSGKVRLTELTETAAARMRA</sequence>
<name>A0A263D3Q7_9PSEU</name>
<evidence type="ECO:0008006" key="8">
    <source>
        <dbReference type="Google" id="ProtNLM"/>
    </source>
</evidence>
<dbReference type="InParanoid" id="A0A263D3Q7"/>
<keyword evidence="7" id="KW-1185">Reference proteome</keyword>
<dbReference type="InterPro" id="IPR020845">
    <property type="entry name" value="AMP-binding_CS"/>
</dbReference>
<keyword evidence="2" id="KW-0436">Ligase</keyword>
<evidence type="ECO:0000256" key="1">
    <source>
        <dbReference type="ARBA" id="ARBA00006432"/>
    </source>
</evidence>
<dbReference type="Pfam" id="PF00501">
    <property type="entry name" value="AMP-binding"/>
    <property type="match status" value="1"/>
</dbReference>
<organism evidence="6 7">
    <name type="scientific">Amycolatopsis antarctica</name>
    <dbReference type="NCBI Taxonomy" id="1854586"/>
    <lineage>
        <taxon>Bacteria</taxon>
        <taxon>Bacillati</taxon>
        <taxon>Actinomycetota</taxon>
        <taxon>Actinomycetes</taxon>
        <taxon>Pseudonocardiales</taxon>
        <taxon>Pseudonocardiaceae</taxon>
        <taxon>Amycolatopsis</taxon>
    </lineage>
</organism>
<dbReference type="Gene3D" id="3.40.50.12780">
    <property type="entry name" value="N-terminal domain of ligase-like"/>
    <property type="match status" value="1"/>
</dbReference>
<dbReference type="Proteomes" id="UP000242444">
    <property type="component" value="Unassembled WGS sequence"/>
</dbReference>
<dbReference type="InterPro" id="IPR025110">
    <property type="entry name" value="AMP-bd_C"/>
</dbReference>
<accession>A0A263D3Q7</accession>
<dbReference type="GO" id="GO:0031956">
    <property type="term" value="F:medium-chain fatty acid-CoA ligase activity"/>
    <property type="evidence" value="ECO:0007669"/>
    <property type="project" value="TreeGrafter"/>
</dbReference>
<feature type="domain" description="AMP-dependent synthetase/ligase" evidence="4">
    <location>
        <begin position="71"/>
        <end position="452"/>
    </location>
</feature>
<dbReference type="PANTHER" id="PTHR43201:SF5">
    <property type="entry name" value="MEDIUM-CHAIN ACYL-COA LIGASE ACSF2, MITOCHONDRIAL"/>
    <property type="match status" value="1"/>
</dbReference>
<dbReference type="OrthoDB" id="9803968at2"/>